<dbReference type="VEuPathDB" id="FungiDB:RhiirFUN_014669"/>
<evidence type="ECO:0000313" key="3">
    <source>
        <dbReference type="Proteomes" id="UP000233469"/>
    </source>
</evidence>
<evidence type="ECO:0000313" key="2">
    <source>
        <dbReference type="EMBL" id="PKK71249.1"/>
    </source>
</evidence>
<feature type="region of interest" description="Disordered" evidence="1">
    <location>
        <begin position="62"/>
        <end position="95"/>
    </location>
</feature>
<dbReference type="Proteomes" id="UP000233469">
    <property type="component" value="Unassembled WGS sequence"/>
</dbReference>
<reference evidence="2 3" key="1">
    <citation type="submission" date="2016-04" db="EMBL/GenBank/DDBJ databases">
        <title>Genome analyses suggest a sexual origin of heterokaryosis in a supposedly ancient asexual fungus.</title>
        <authorList>
            <person name="Ropars J."/>
            <person name="Sedzielewska K."/>
            <person name="Noel J."/>
            <person name="Charron P."/>
            <person name="Farinelli L."/>
            <person name="Marton T."/>
            <person name="Kruger M."/>
            <person name="Pelin A."/>
            <person name="Brachmann A."/>
            <person name="Corradi N."/>
        </authorList>
    </citation>
    <scope>NUCLEOTIDE SEQUENCE [LARGE SCALE GENOMIC DNA]</scope>
    <source>
        <strain evidence="2 3">C2</strain>
    </source>
</reference>
<organism evidence="2 3">
    <name type="scientific">Rhizophagus irregularis</name>
    <dbReference type="NCBI Taxonomy" id="588596"/>
    <lineage>
        <taxon>Eukaryota</taxon>
        <taxon>Fungi</taxon>
        <taxon>Fungi incertae sedis</taxon>
        <taxon>Mucoromycota</taxon>
        <taxon>Glomeromycotina</taxon>
        <taxon>Glomeromycetes</taxon>
        <taxon>Glomerales</taxon>
        <taxon>Glomeraceae</taxon>
        <taxon>Rhizophagus</taxon>
    </lineage>
</organism>
<name>A0A2N1NBM3_9GLOM</name>
<feature type="region of interest" description="Disordered" evidence="1">
    <location>
        <begin position="161"/>
        <end position="181"/>
    </location>
</feature>
<gene>
    <name evidence="2" type="ORF">RhiirC2_778646</name>
</gene>
<dbReference type="VEuPathDB" id="FungiDB:FUN_003138"/>
<reference evidence="2 3" key="2">
    <citation type="submission" date="2017-10" db="EMBL/GenBank/DDBJ databases">
        <title>Extensive intraspecific genome diversity in a model arbuscular mycorrhizal fungus.</title>
        <authorList>
            <person name="Chen E.C.H."/>
            <person name="Morin E."/>
            <person name="Baudet D."/>
            <person name="Noel J."/>
            <person name="Ndikumana S."/>
            <person name="Charron P."/>
            <person name="St-Onge C."/>
            <person name="Giorgi J."/>
            <person name="Grigoriev I.V."/>
            <person name="Roux C."/>
            <person name="Martin F.M."/>
            <person name="Corradi N."/>
        </authorList>
    </citation>
    <scope>NUCLEOTIDE SEQUENCE [LARGE SCALE GENOMIC DNA]</scope>
    <source>
        <strain evidence="2 3">C2</strain>
    </source>
</reference>
<protein>
    <submittedName>
        <fullName evidence="2">Uncharacterized protein</fullName>
    </submittedName>
</protein>
<evidence type="ECO:0000256" key="1">
    <source>
        <dbReference type="SAM" id="MobiDB-lite"/>
    </source>
</evidence>
<accession>A0A2N1NBM3</accession>
<comment type="caution">
    <text evidence="2">The sequence shown here is derived from an EMBL/GenBank/DDBJ whole genome shotgun (WGS) entry which is preliminary data.</text>
</comment>
<proteinExistence type="predicted"/>
<sequence length="181" mass="20244">MTSTPYIKIDWSSTSQLSYPQLDNDMEESYDNKDYFQQLLYTHLNADIEEVSYGENDIPSIPNAPLTATQDNIPLLPSDTAPTSENSLKDEEKNTLSVSLKQSHMTTPKQSGYDDKNDFYNLSLITPIHIQVRSVLNTFNNDKIVSPPIVLPTRTPLVIRPTNDPDITGSMKSDEGNGNCC</sequence>
<dbReference type="AlphaFoldDB" id="A0A2N1NBM3"/>
<dbReference type="EMBL" id="LLXL01000537">
    <property type="protein sequence ID" value="PKK71249.1"/>
    <property type="molecule type" value="Genomic_DNA"/>
</dbReference>